<dbReference type="GeneID" id="25918678"/>
<feature type="non-terminal residue" evidence="1">
    <location>
        <position position="51"/>
    </location>
</feature>
<sequence>TVSDVEVDFYSRNVQFNNFHTPNKVNGSAVHLDTANVLSFDAQSGASGNTA</sequence>
<gene>
    <name evidence="1" type="ORF">SARC_18174</name>
</gene>
<dbReference type="EMBL" id="KQ255863">
    <property type="protein sequence ID" value="KNC69318.1"/>
    <property type="molecule type" value="Genomic_DNA"/>
</dbReference>
<keyword evidence="2" id="KW-1185">Reference proteome</keyword>
<dbReference type="Proteomes" id="UP000054560">
    <property type="component" value="Unassembled WGS sequence"/>
</dbReference>
<dbReference type="AlphaFoldDB" id="A0A0L0EZP2"/>
<evidence type="ECO:0000313" key="2">
    <source>
        <dbReference type="Proteomes" id="UP000054560"/>
    </source>
</evidence>
<protein>
    <submittedName>
        <fullName evidence="1">Uncharacterized protein</fullName>
    </submittedName>
</protein>
<name>A0A0L0EZP2_9EUKA</name>
<accession>A0A0L0EZP2</accession>
<dbReference type="RefSeq" id="XP_014143220.1">
    <property type="nucleotide sequence ID" value="XM_014287745.1"/>
</dbReference>
<evidence type="ECO:0000313" key="1">
    <source>
        <dbReference type="EMBL" id="KNC69318.1"/>
    </source>
</evidence>
<organism evidence="1 2">
    <name type="scientific">Sphaeroforma arctica JP610</name>
    <dbReference type="NCBI Taxonomy" id="667725"/>
    <lineage>
        <taxon>Eukaryota</taxon>
        <taxon>Ichthyosporea</taxon>
        <taxon>Ichthyophonida</taxon>
        <taxon>Sphaeroforma</taxon>
    </lineage>
</organism>
<feature type="non-terminal residue" evidence="1">
    <location>
        <position position="1"/>
    </location>
</feature>
<reference evidence="1 2" key="1">
    <citation type="submission" date="2011-02" db="EMBL/GenBank/DDBJ databases">
        <title>The Genome Sequence of Sphaeroforma arctica JP610.</title>
        <authorList>
            <consortium name="The Broad Institute Genome Sequencing Platform"/>
            <person name="Russ C."/>
            <person name="Cuomo C."/>
            <person name="Young S.K."/>
            <person name="Zeng Q."/>
            <person name="Gargeya S."/>
            <person name="Alvarado L."/>
            <person name="Berlin A."/>
            <person name="Chapman S.B."/>
            <person name="Chen Z."/>
            <person name="Freedman E."/>
            <person name="Gellesch M."/>
            <person name="Goldberg J."/>
            <person name="Griggs A."/>
            <person name="Gujja S."/>
            <person name="Heilman E."/>
            <person name="Heiman D."/>
            <person name="Howarth C."/>
            <person name="Mehta T."/>
            <person name="Neiman D."/>
            <person name="Pearson M."/>
            <person name="Roberts A."/>
            <person name="Saif S."/>
            <person name="Shea T."/>
            <person name="Shenoy N."/>
            <person name="Sisk P."/>
            <person name="Stolte C."/>
            <person name="Sykes S."/>
            <person name="White J."/>
            <person name="Yandava C."/>
            <person name="Burger G."/>
            <person name="Gray M.W."/>
            <person name="Holland P.W.H."/>
            <person name="King N."/>
            <person name="Lang F.B.F."/>
            <person name="Roger A.J."/>
            <person name="Ruiz-Trillo I."/>
            <person name="Haas B."/>
            <person name="Nusbaum C."/>
            <person name="Birren B."/>
        </authorList>
    </citation>
    <scope>NUCLEOTIDE SEQUENCE [LARGE SCALE GENOMIC DNA]</scope>
    <source>
        <strain evidence="1 2">JP610</strain>
    </source>
</reference>
<proteinExistence type="predicted"/>